<gene>
    <name evidence="2" type="ORF">WJX72_004548</name>
</gene>
<dbReference type="InterPro" id="IPR051341">
    <property type="entry name" value="Zyg-11_UBL_adapter"/>
</dbReference>
<dbReference type="SUPFAM" id="SSF52058">
    <property type="entry name" value="L domain-like"/>
    <property type="match status" value="1"/>
</dbReference>
<comment type="subcellular location">
    <subcellularLocation>
        <location evidence="1">Cytoplasm</location>
        <location evidence="1">Cytoskeleton</location>
        <location evidence="1">Cilium axoneme</location>
    </subcellularLocation>
</comment>
<name>A0AAW1R6S0_9CHLO</name>
<dbReference type="Proteomes" id="UP001489004">
    <property type="component" value="Unassembled WGS sequence"/>
</dbReference>
<keyword evidence="3" id="KW-1185">Reference proteome</keyword>
<dbReference type="GO" id="GO:0005930">
    <property type="term" value="C:axoneme"/>
    <property type="evidence" value="ECO:0007669"/>
    <property type="project" value="UniProtKB-SubCell"/>
</dbReference>
<dbReference type="AlphaFoldDB" id="A0AAW1R6S0"/>
<evidence type="ECO:0000256" key="1">
    <source>
        <dbReference type="ARBA" id="ARBA00004430"/>
    </source>
</evidence>
<organism evidence="2 3">
    <name type="scientific">[Myrmecia] bisecta</name>
    <dbReference type="NCBI Taxonomy" id="41462"/>
    <lineage>
        <taxon>Eukaryota</taxon>
        <taxon>Viridiplantae</taxon>
        <taxon>Chlorophyta</taxon>
        <taxon>core chlorophytes</taxon>
        <taxon>Trebouxiophyceae</taxon>
        <taxon>Trebouxiales</taxon>
        <taxon>Trebouxiaceae</taxon>
        <taxon>Myrmecia</taxon>
    </lineage>
</organism>
<sequence>MTQRYTNLTELNIRDVCKRHGSFQTFYGHGLCSLTALSRLTHLQLRGWRAPKATRITYPELPLSQQFLQGLSTLPSLVSLDLSWSNWISRPQIQLIAQLTQLTHLRLSGCNWLYDWHTDTESIDTLSSLSSLTRLQRLNIDLEVSRDMHCNYVITDMRDLRGLSSLRCLHIGLGEPSHVVKAPVRDSLNFSFLSRLTELRALFEYAQPEFLMAPRGLPSLTALRLLDLDWQPEGGYSDAHMAAFACMTELTRLALCVRSDQAAYMESQVTDDGLRQLTALQALTSLVLSGCAWVTSEGIACLQALPQLVKLGLHLWHNTAKESRPESRRELWAHGLPAMAAFPSLARLSLHGCGLDGSDAVHVSLLTALDHLCLSETQVATIPDQFRTLTALRYLDLRRVLDGALPEGLSNLLALPRLSHLDLGSEQIPLDPASIAKAADRPSLHAVLVHMPSLRWVGMYGIPLSKGAQHGLPHITFSTEPAGGCWQPRNMESRPV</sequence>
<dbReference type="InterPro" id="IPR032675">
    <property type="entry name" value="LRR_dom_sf"/>
</dbReference>
<comment type="caution">
    <text evidence="2">The sequence shown here is derived from an EMBL/GenBank/DDBJ whole genome shotgun (WGS) entry which is preliminary data.</text>
</comment>
<dbReference type="EMBL" id="JALJOR010000001">
    <property type="protein sequence ID" value="KAK9829220.1"/>
    <property type="molecule type" value="Genomic_DNA"/>
</dbReference>
<proteinExistence type="predicted"/>
<dbReference type="PANTHER" id="PTHR12904">
    <property type="match status" value="1"/>
</dbReference>
<accession>A0AAW1R6S0</accession>
<dbReference type="Gene3D" id="3.80.10.10">
    <property type="entry name" value="Ribonuclease Inhibitor"/>
    <property type="match status" value="3"/>
</dbReference>
<evidence type="ECO:0000313" key="3">
    <source>
        <dbReference type="Proteomes" id="UP001489004"/>
    </source>
</evidence>
<protein>
    <submittedName>
        <fullName evidence="2">Uncharacterized protein</fullName>
    </submittedName>
</protein>
<reference evidence="2 3" key="1">
    <citation type="journal article" date="2024" name="Nat. Commun.">
        <title>Phylogenomics reveals the evolutionary origins of lichenization in chlorophyte algae.</title>
        <authorList>
            <person name="Puginier C."/>
            <person name="Libourel C."/>
            <person name="Otte J."/>
            <person name="Skaloud P."/>
            <person name="Haon M."/>
            <person name="Grisel S."/>
            <person name="Petersen M."/>
            <person name="Berrin J.G."/>
            <person name="Delaux P.M."/>
            <person name="Dal Grande F."/>
            <person name="Keller J."/>
        </authorList>
    </citation>
    <scope>NUCLEOTIDE SEQUENCE [LARGE SCALE GENOMIC DNA]</scope>
    <source>
        <strain evidence="2 3">SAG 2043</strain>
    </source>
</reference>
<dbReference type="PANTHER" id="PTHR12904:SF23">
    <property type="entry name" value="PROTEIN ZER-1 HOMOLOG"/>
    <property type="match status" value="1"/>
</dbReference>
<evidence type="ECO:0000313" key="2">
    <source>
        <dbReference type="EMBL" id="KAK9829220.1"/>
    </source>
</evidence>